<accession>A0A554MWJ7</accession>
<keyword evidence="3" id="KW-1185">Reference proteome</keyword>
<dbReference type="InParanoid" id="A0A554MWJ7"/>
<sequence>MTDDTPEEAPDEPTIPPEVHVGDDEETRTGRFRLFRVLPAVPHLNLFDPESRRLYTVHGSNYRDDLQSRLDGFRTGDLLEGTLVGAPADPEAPWRLARAERDSDASVSLAFASDVAPEALPAAVRDDDELRERAATDPVGRTLEHDGHAVGEVWLQPRDPLPEDLFLPNVLAGLVPMEPWFERLPEVGDPAAEALVLDTAGPEATTFDQPFGVVVFLTEAGRDLGDHFRDRYGLPTDRTADTRPDIDPYT</sequence>
<comment type="caution">
    <text evidence="2">The sequence shown here is derived from an EMBL/GenBank/DDBJ whole genome shotgun (WGS) entry which is preliminary data.</text>
</comment>
<feature type="region of interest" description="Disordered" evidence="1">
    <location>
        <begin position="1"/>
        <end position="26"/>
    </location>
</feature>
<dbReference type="OrthoDB" id="229737at2157"/>
<feature type="compositionally biased region" description="Acidic residues" evidence="1">
    <location>
        <begin position="1"/>
        <end position="11"/>
    </location>
</feature>
<dbReference type="Proteomes" id="UP000319894">
    <property type="component" value="Unassembled WGS sequence"/>
</dbReference>
<evidence type="ECO:0000256" key="1">
    <source>
        <dbReference type="SAM" id="MobiDB-lite"/>
    </source>
</evidence>
<proteinExistence type="predicted"/>
<dbReference type="EMBL" id="QMDX01000012">
    <property type="protein sequence ID" value="TSD09483.1"/>
    <property type="molecule type" value="Genomic_DNA"/>
</dbReference>
<gene>
    <name evidence="2" type="ORF">DP107_15175</name>
</gene>
<evidence type="ECO:0000313" key="2">
    <source>
        <dbReference type="EMBL" id="TSD09483.1"/>
    </source>
</evidence>
<evidence type="ECO:0000313" key="3">
    <source>
        <dbReference type="Proteomes" id="UP000319894"/>
    </source>
</evidence>
<protein>
    <submittedName>
        <fullName evidence="2">Uncharacterized protein</fullName>
    </submittedName>
</protein>
<organism evidence="2 3">
    <name type="scientific">Haloglomus irregulare</name>
    <dbReference type="NCBI Taxonomy" id="2234134"/>
    <lineage>
        <taxon>Archaea</taxon>
        <taxon>Methanobacteriati</taxon>
        <taxon>Methanobacteriota</taxon>
        <taxon>Stenosarchaea group</taxon>
        <taxon>Halobacteria</taxon>
        <taxon>Halobacteriales</taxon>
        <taxon>Natronomonadaceae</taxon>
        <taxon>Haloglomus</taxon>
    </lineage>
</organism>
<dbReference type="RefSeq" id="WP_144262993.1">
    <property type="nucleotide sequence ID" value="NZ_QMDX01000012.1"/>
</dbReference>
<name>A0A554MWJ7_9EURY</name>
<dbReference type="AlphaFoldDB" id="A0A554MWJ7"/>
<reference evidence="2 3" key="1">
    <citation type="submission" date="2018-06" db="EMBL/GenBank/DDBJ databases">
        <title>Natronomonas sp. F16-60 a new haloarchaeon isolated from a solar saltern of Isla Cristina, Huelva, Spain.</title>
        <authorList>
            <person name="Duran-Viseras A."/>
            <person name="Sanchez-Porro C."/>
            <person name="Ventosa A."/>
        </authorList>
    </citation>
    <scope>NUCLEOTIDE SEQUENCE [LARGE SCALE GENOMIC DNA]</scope>
    <source>
        <strain evidence="2 3">F16-60</strain>
    </source>
</reference>